<accession>A0A3M9M6I7</accession>
<dbReference type="Gene3D" id="1.10.1220.10">
    <property type="entry name" value="Met repressor-like"/>
    <property type="match status" value="1"/>
</dbReference>
<keyword evidence="2" id="KW-1185">Reference proteome</keyword>
<name>A0A3M9M6I7_9MICO</name>
<dbReference type="GO" id="GO:0006355">
    <property type="term" value="P:regulation of DNA-templated transcription"/>
    <property type="evidence" value="ECO:0007669"/>
    <property type="project" value="InterPro"/>
</dbReference>
<reference evidence="1 2" key="1">
    <citation type="submission" date="2018-11" db="EMBL/GenBank/DDBJ databases">
        <title>Draft genome of Simplicispira Flexivirga sp. BO-16.</title>
        <authorList>
            <person name="Im W.T."/>
        </authorList>
    </citation>
    <scope>NUCLEOTIDE SEQUENCE [LARGE SCALE GENOMIC DNA]</scope>
    <source>
        <strain evidence="1 2">BO-16</strain>
    </source>
</reference>
<evidence type="ECO:0000313" key="1">
    <source>
        <dbReference type="EMBL" id="RNI21170.1"/>
    </source>
</evidence>
<dbReference type="InterPro" id="IPR013321">
    <property type="entry name" value="Arc_rbn_hlx_hlx"/>
</dbReference>
<dbReference type="RefSeq" id="WP_123271889.1">
    <property type="nucleotide sequence ID" value="NZ_RJJQ01000012.1"/>
</dbReference>
<organism evidence="1 2">
    <name type="scientific">Flexivirga caeni</name>
    <dbReference type="NCBI Taxonomy" id="2294115"/>
    <lineage>
        <taxon>Bacteria</taxon>
        <taxon>Bacillati</taxon>
        <taxon>Actinomycetota</taxon>
        <taxon>Actinomycetes</taxon>
        <taxon>Micrococcales</taxon>
        <taxon>Dermacoccaceae</taxon>
        <taxon>Flexivirga</taxon>
    </lineage>
</organism>
<comment type="caution">
    <text evidence="1">The sequence shown here is derived from an EMBL/GenBank/DDBJ whole genome shotgun (WGS) entry which is preliminary data.</text>
</comment>
<gene>
    <name evidence="1" type="ORF">EFY87_12915</name>
</gene>
<dbReference type="Proteomes" id="UP000271678">
    <property type="component" value="Unassembled WGS sequence"/>
</dbReference>
<protein>
    <submittedName>
        <fullName evidence="1">Antitoxin</fullName>
    </submittedName>
</protein>
<dbReference type="EMBL" id="RJJQ01000012">
    <property type="protein sequence ID" value="RNI21170.1"/>
    <property type="molecule type" value="Genomic_DNA"/>
</dbReference>
<dbReference type="AlphaFoldDB" id="A0A3M9M6I7"/>
<sequence length="72" mass="7748">MADRLVRAVPEEDDLLIAAKAARAGVSQTEYLRRLIHEDVARTSIPLASVAGSATGLFPDGVLDVLDAEWDE</sequence>
<proteinExistence type="predicted"/>
<dbReference type="OrthoDB" id="3215765at2"/>
<evidence type="ECO:0000313" key="2">
    <source>
        <dbReference type="Proteomes" id="UP000271678"/>
    </source>
</evidence>